<dbReference type="InterPro" id="IPR025295">
    <property type="entry name" value="eCIS_core_dom"/>
</dbReference>
<dbReference type="Pfam" id="PF13699">
    <property type="entry name" value="eCIS_core"/>
    <property type="match status" value="1"/>
</dbReference>
<organism evidence="3 4">
    <name type="scientific">Corallococcus exercitus</name>
    <dbReference type="NCBI Taxonomy" id="2316736"/>
    <lineage>
        <taxon>Bacteria</taxon>
        <taxon>Pseudomonadati</taxon>
        <taxon>Myxococcota</taxon>
        <taxon>Myxococcia</taxon>
        <taxon>Myxococcales</taxon>
        <taxon>Cystobacterineae</taxon>
        <taxon>Myxococcaceae</taxon>
        <taxon>Corallococcus</taxon>
    </lineage>
</organism>
<evidence type="ECO:0000256" key="1">
    <source>
        <dbReference type="SAM" id="MobiDB-lite"/>
    </source>
</evidence>
<protein>
    <submittedName>
        <fullName evidence="3">DUF4157 domain-containing protein</fullName>
    </submittedName>
</protein>
<evidence type="ECO:0000259" key="2">
    <source>
        <dbReference type="Pfam" id="PF13699"/>
    </source>
</evidence>
<dbReference type="EMBL" id="JABFJV010000078">
    <property type="protein sequence ID" value="NOK34649.1"/>
    <property type="molecule type" value="Genomic_DNA"/>
</dbReference>
<name>A0A7Y4KKK6_9BACT</name>
<keyword evidence="4" id="KW-1185">Reference proteome</keyword>
<reference evidence="3 4" key="1">
    <citation type="submission" date="2020-05" db="EMBL/GenBank/DDBJ databases">
        <authorList>
            <person name="Whitworth D."/>
        </authorList>
    </citation>
    <scope>NUCLEOTIDE SEQUENCE [LARGE SCALE GENOMIC DNA]</scope>
    <source>
        <strain evidence="3 4">AB043B</strain>
    </source>
</reference>
<comment type="caution">
    <text evidence="3">The sequence shown here is derived from an EMBL/GenBank/DDBJ whole genome shotgun (WGS) entry which is preliminary data.</text>
</comment>
<evidence type="ECO:0000313" key="4">
    <source>
        <dbReference type="Proteomes" id="UP000563426"/>
    </source>
</evidence>
<dbReference type="AlphaFoldDB" id="A0A7Y4KKK6"/>
<feature type="region of interest" description="Disordered" evidence="1">
    <location>
        <begin position="140"/>
        <end position="187"/>
    </location>
</feature>
<sequence length="244" mass="26340">MRWRASRGRVSAACGSTRTKPWTRRAYTHGQDIHFASGQYRPGTPDGDWLVLHEATHTIQQGTSTSVVSAKPEVSAPGGAVEQEADALAEAILARRGLLRRRDAGAARQWMARGARPGSPAYHLPACRRRAAPSGRLLAAGRRSRRRGSCPRRAVVQPVGQGHRPPAGDGLQAWPEEIPGPGHRPQAIDGGQYRLGLEFQFLAFVEEKLREQPRGGVLLVSGRLEGSAKEDEQVGPIHVGPSVA</sequence>
<dbReference type="Proteomes" id="UP000563426">
    <property type="component" value="Unassembled WGS sequence"/>
</dbReference>
<gene>
    <name evidence="3" type="ORF">HMI49_15725</name>
</gene>
<feature type="domain" description="eCIS core" evidence="2">
    <location>
        <begin position="24"/>
        <end position="63"/>
    </location>
</feature>
<accession>A0A7Y4KKK6</accession>
<evidence type="ECO:0000313" key="3">
    <source>
        <dbReference type="EMBL" id="NOK34649.1"/>
    </source>
</evidence>
<proteinExistence type="predicted"/>
<dbReference type="RefSeq" id="WP_171435682.1">
    <property type="nucleotide sequence ID" value="NZ_JABFJV010000078.1"/>
</dbReference>